<keyword evidence="10" id="KW-1185">Reference proteome</keyword>
<dbReference type="PANTHER" id="PTHR46986">
    <property type="entry name" value="ENDORIBONUCLEASE YBEY, CHLOROPLASTIC"/>
    <property type="match status" value="1"/>
</dbReference>
<dbReference type="EMBL" id="JBJJXE010000001">
    <property type="protein sequence ID" value="MFL1731555.1"/>
    <property type="molecule type" value="Genomic_DNA"/>
</dbReference>
<dbReference type="Proteomes" id="UP001624684">
    <property type="component" value="Unassembled WGS sequence"/>
</dbReference>
<dbReference type="InterPro" id="IPR020549">
    <property type="entry name" value="YbeY_CS"/>
</dbReference>
<keyword evidence="7 8" id="KW-0862">Zinc</keyword>
<keyword evidence="5 8" id="KW-0255">Endonuclease</keyword>
<keyword evidence="3 8" id="KW-0540">Nuclease</keyword>
<evidence type="ECO:0000256" key="3">
    <source>
        <dbReference type="ARBA" id="ARBA00022722"/>
    </source>
</evidence>
<comment type="cofactor">
    <cofactor evidence="8">
        <name>Zn(2+)</name>
        <dbReference type="ChEBI" id="CHEBI:29105"/>
    </cofactor>
    <text evidence="8">Binds 1 zinc ion.</text>
</comment>
<keyword evidence="8" id="KW-0963">Cytoplasm</keyword>
<feature type="binding site" evidence="8">
    <location>
        <position position="149"/>
    </location>
    <ligand>
        <name>Zn(2+)</name>
        <dbReference type="ChEBI" id="CHEBI:29105"/>
        <note>catalytic</note>
    </ligand>
</feature>
<dbReference type="InterPro" id="IPR023091">
    <property type="entry name" value="MetalPrtase_cat_dom_sf_prd"/>
</dbReference>
<dbReference type="EC" id="3.1.-.-" evidence="8"/>
<keyword evidence="8" id="KW-0698">rRNA processing</keyword>
<evidence type="ECO:0000256" key="7">
    <source>
        <dbReference type="ARBA" id="ARBA00022833"/>
    </source>
</evidence>
<dbReference type="NCBIfam" id="TIGR00043">
    <property type="entry name" value="rRNA maturation RNase YbeY"/>
    <property type="match status" value="1"/>
</dbReference>
<organism evidence="9 10">
    <name type="scientific">Moraxella oculi</name>
    <dbReference type="NCBI Taxonomy" id="2940516"/>
    <lineage>
        <taxon>Bacteria</taxon>
        <taxon>Pseudomonadati</taxon>
        <taxon>Pseudomonadota</taxon>
        <taxon>Gammaproteobacteria</taxon>
        <taxon>Moraxellales</taxon>
        <taxon>Moraxellaceae</taxon>
        <taxon>Moraxella</taxon>
    </lineage>
</organism>
<evidence type="ECO:0000256" key="8">
    <source>
        <dbReference type="HAMAP-Rule" id="MF_00009"/>
    </source>
</evidence>
<dbReference type="Pfam" id="PF02130">
    <property type="entry name" value="YbeY"/>
    <property type="match status" value="1"/>
</dbReference>
<keyword evidence="4 8" id="KW-0479">Metal-binding</keyword>
<protein>
    <recommendedName>
        <fullName evidence="8">Endoribonuclease YbeY</fullName>
        <ecNumber evidence="8">3.1.-.-</ecNumber>
    </recommendedName>
</protein>
<evidence type="ECO:0000313" key="10">
    <source>
        <dbReference type="Proteomes" id="UP001624684"/>
    </source>
</evidence>
<evidence type="ECO:0000256" key="4">
    <source>
        <dbReference type="ARBA" id="ARBA00022723"/>
    </source>
</evidence>
<dbReference type="InterPro" id="IPR002036">
    <property type="entry name" value="YbeY"/>
</dbReference>
<evidence type="ECO:0000313" key="9">
    <source>
        <dbReference type="EMBL" id="MFL1731555.1"/>
    </source>
</evidence>
<dbReference type="RefSeq" id="WP_407068424.1">
    <property type="nucleotide sequence ID" value="NZ_JBJJXE010000001.1"/>
</dbReference>
<feature type="binding site" evidence="8">
    <location>
        <position position="153"/>
    </location>
    <ligand>
        <name>Zn(2+)</name>
        <dbReference type="ChEBI" id="CHEBI:29105"/>
        <note>catalytic</note>
    </ligand>
</feature>
<evidence type="ECO:0000256" key="6">
    <source>
        <dbReference type="ARBA" id="ARBA00022801"/>
    </source>
</evidence>
<name>A0ABW8U4W7_9GAMM</name>
<evidence type="ECO:0000256" key="2">
    <source>
        <dbReference type="ARBA" id="ARBA00022517"/>
    </source>
</evidence>
<evidence type="ECO:0000256" key="5">
    <source>
        <dbReference type="ARBA" id="ARBA00022759"/>
    </source>
</evidence>
<proteinExistence type="inferred from homology"/>
<accession>A0ABW8U4W7</accession>
<keyword evidence="2 8" id="KW-0690">Ribosome biogenesis</keyword>
<dbReference type="SUPFAM" id="SSF55486">
    <property type="entry name" value="Metalloproteases ('zincins'), catalytic domain"/>
    <property type="match status" value="1"/>
</dbReference>
<reference evidence="9 10" key="1">
    <citation type="submission" date="2024-11" db="EMBL/GenBank/DDBJ databases">
        <title>First Report of Moraxella oculi in Brazil in an Infectious Bovine Keratoconjunctivitis Outbreak.</title>
        <authorList>
            <person name="Carvalho C.V."/>
            <person name="Domingues R."/>
            <person name="Coutinho C."/>
            <person name="Honorio N.T.B.S."/>
            <person name="Faza D.R.L.R."/>
            <person name="Carvalho W.A."/>
            <person name="Machado A.B.F."/>
            <person name="Martins M.F."/>
            <person name="Gaspar E.B."/>
        </authorList>
    </citation>
    <scope>NUCLEOTIDE SEQUENCE [LARGE SCALE GENOMIC DNA]</scope>
    <source>
        <strain evidence="9 10">2117LE</strain>
    </source>
</reference>
<gene>
    <name evidence="8 9" type="primary">ybeY</name>
    <name evidence="9" type="ORF">ACJHVH_00855</name>
</gene>
<dbReference type="HAMAP" id="MF_00009">
    <property type="entry name" value="Endoribonucl_YbeY"/>
    <property type="match status" value="1"/>
</dbReference>
<evidence type="ECO:0000256" key="1">
    <source>
        <dbReference type="ARBA" id="ARBA00010875"/>
    </source>
</evidence>
<comment type="caution">
    <text evidence="9">The sequence shown here is derived from an EMBL/GenBank/DDBJ whole genome shotgun (WGS) entry which is preliminary data.</text>
</comment>
<dbReference type="PANTHER" id="PTHR46986:SF1">
    <property type="entry name" value="ENDORIBONUCLEASE YBEY, CHLOROPLASTIC"/>
    <property type="match status" value="1"/>
</dbReference>
<feature type="binding site" evidence="8">
    <location>
        <position position="159"/>
    </location>
    <ligand>
        <name>Zn(2+)</name>
        <dbReference type="ChEBI" id="CHEBI:29105"/>
        <note>catalytic</note>
    </ligand>
</feature>
<dbReference type="Gene3D" id="3.40.390.30">
    <property type="entry name" value="Metalloproteases ('zincins'), catalytic domain"/>
    <property type="match status" value="1"/>
</dbReference>
<sequence length="188" mass="21410">MMTDPKHDVMADELCLSFSDTLPANRQSEYNEQMIHHVFTQTLDFMSQKHSQGLVFAYFNDADKHWHKPKSLDIYITDTAEARELNFDARGKDYATNVLSYPTDLPGEMLDFLPKISLGELILCDAVVAKEAAEQGKSFEHHLMHLIIHGILHLLGFDHEISDTDADEMEGFEIEILAKLGINNPYQT</sequence>
<dbReference type="PROSITE" id="PS01306">
    <property type="entry name" value="UPF0054"/>
    <property type="match status" value="1"/>
</dbReference>
<comment type="subcellular location">
    <subcellularLocation>
        <location evidence="8">Cytoplasm</location>
    </subcellularLocation>
</comment>
<comment type="similarity">
    <text evidence="1 8">Belongs to the endoribonuclease YbeY family.</text>
</comment>
<keyword evidence="6 8" id="KW-0378">Hydrolase</keyword>
<comment type="function">
    <text evidence="8">Single strand-specific metallo-endoribonuclease involved in late-stage 70S ribosome quality control and in maturation of the 3' terminus of the 16S rRNA.</text>
</comment>